<protein>
    <submittedName>
        <fullName evidence="2">Uncharacterized protein</fullName>
    </submittedName>
</protein>
<evidence type="ECO:0000313" key="4">
    <source>
        <dbReference type="Proteomes" id="UP000187425"/>
    </source>
</evidence>
<dbReference type="AlphaFoldDB" id="A0A1R0ZJJ5"/>
<evidence type="ECO:0000313" key="2">
    <source>
        <dbReference type="EMBL" id="OME71509.1"/>
    </source>
</evidence>
<organism evidence="2 4">
    <name type="scientific">Paenibacillus odorifer</name>
    <dbReference type="NCBI Taxonomy" id="189426"/>
    <lineage>
        <taxon>Bacteria</taxon>
        <taxon>Bacillati</taxon>
        <taxon>Bacillota</taxon>
        <taxon>Bacilli</taxon>
        <taxon>Bacillales</taxon>
        <taxon>Paenibacillaceae</taxon>
        <taxon>Paenibacillus</taxon>
    </lineage>
</organism>
<evidence type="ECO:0000313" key="3">
    <source>
        <dbReference type="Proteomes" id="UP000187313"/>
    </source>
</evidence>
<gene>
    <name evidence="1" type="ORF">BSK51_29295</name>
    <name evidence="2" type="ORF">BSK65_08905</name>
</gene>
<dbReference type="EMBL" id="MPTD01000031">
    <property type="protein sequence ID" value="OMD45320.1"/>
    <property type="molecule type" value="Genomic_DNA"/>
</dbReference>
<evidence type="ECO:0000313" key="1">
    <source>
        <dbReference type="EMBL" id="OMD45320.1"/>
    </source>
</evidence>
<name>A0A1R0ZJJ5_9BACL</name>
<keyword evidence="3" id="KW-1185">Reference proteome</keyword>
<sequence>MYDTFRSSTTDVASITRNTGMKDSRVQRIKEHLFIKEHIKDHGVGRFDADYDIAQAWERLQKGTYNQSDIDLLNHELFESRFEGIFKTNYRTAHDKTLESGRPWNP</sequence>
<reference evidence="2 4" key="1">
    <citation type="submission" date="2016-11" db="EMBL/GenBank/DDBJ databases">
        <title>Paenibacillus species isolates.</title>
        <authorList>
            <person name="Beno S.M."/>
        </authorList>
    </citation>
    <scope>NUCLEOTIDE SEQUENCE [LARGE SCALE GENOMIC DNA]</scope>
    <source>
        <strain evidence="2 4">FSL H7-0443</strain>
        <strain evidence="1 3">FSL R5-0923</strain>
    </source>
</reference>
<comment type="caution">
    <text evidence="2">The sequence shown here is derived from an EMBL/GenBank/DDBJ whole genome shotgun (WGS) entry which is preliminary data.</text>
</comment>
<proteinExistence type="predicted"/>
<dbReference type="Proteomes" id="UP000187425">
    <property type="component" value="Unassembled WGS sequence"/>
</dbReference>
<accession>A0A1R0ZJJ5</accession>
<dbReference type="Proteomes" id="UP000187313">
    <property type="component" value="Unassembled WGS sequence"/>
</dbReference>
<dbReference type="EMBL" id="MPTW01000004">
    <property type="protein sequence ID" value="OME71509.1"/>
    <property type="molecule type" value="Genomic_DNA"/>
</dbReference>